<gene>
    <name evidence="2" type="ORF">MNBD_PLANCTO03-2255</name>
</gene>
<evidence type="ECO:0000256" key="1">
    <source>
        <dbReference type="SAM" id="MobiDB-lite"/>
    </source>
</evidence>
<organism evidence="2">
    <name type="scientific">hydrothermal vent metagenome</name>
    <dbReference type="NCBI Taxonomy" id="652676"/>
    <lineage>
        <taxon>unclassified sequences</taxon>
        <taxon>metagenomes</taxon>
        <taxon>ecological metagenomes</taxon>
    </lineage>
</organism>
<evidence type="ECO:0000313" key="2">
    <source>
        <dbReference type="EMBL" id="VAX37938.1"/>
    </source>
</evidence>
<feature type="compositionally biased region" description="Polar residues" evidence="1">
    <location>
        <begin position="1"/>
        <end position="13"/>
    </location>
</feature>
<reference evidence="2" key="1">
    <citation type="submission" date="2018-06" db="EMBL/GenBank/DDBJ databases">
        <authorList>
            <person name="Zhirakovskaya E."/>
        </authorList>
    </citation>
    <scope>NUCLEOTIDE SEQUENCE</scope>
</reference>
<feature type="region of interest" description="Disordered" evidence="1">
    <location>
        <begin position="1"/>
        <end position="23"/>
    </location>
</feature>
<protein>
    <submittedName>
        <fullName evidence="2">Uncharacterized protein</fullName>
    </submittedName>
</protein>
<dbReference type="EMBL" id="UOGK01000123">
    <property type="protein sequence ID" value="VAX37938.1"/>
    <property type="molecule type" value="Genomic_DNA"/>
</dbReference>
<name>A0A3B1DPE6_9ZZZZ</name>
<accession>A0A3B1DPE6</accession>
<dbReference type="AlphaFoldDB" id="A0A3B1DPE6"/>
<proteinExistence type="predicted"/>
<sequence length="39" mass="4158">MAILTLNTHSFQSEAGPRQAYTPAKPIPEAYIGKVDLGA</sequence>